<proteinExistence type="predicted"/>
<reference evidence="3" key="1">
    <citation type="journal article" date="2019" name="Int. J. Syst. Evol. Microbiol.">
        <title>The Global Catalogue of Microorganisms (GCM) 10K type strain sequencing project: providing services to taxonomists for standard genome sequencing and annotation.</title>
        <authorList>
            <consortium name="The Broad Institute Genomics Platform"/>
            <consortium name="The Broad Institute Genome Sequencing Center for Infectious Disease"/>
            <person name="Wu L."/>
            <person name="Ma J."/>
        </authorList>
    </citation>
    <scope>NUCLEOTIDE SEQUENCE [LARGE SCALE GENOMIC DNA]</scope>
    <source>
        <strain evidence="3">JCM 16898</strain>
    </source>
</reference>
<keyword evidence="1" id="KW-0472">Membrane</keyword>
<feature type="transmembrane region" description="Helical" evidence="1">
    <location>
        <begin position="25"/>
        <end position="46"/>
    </location>
</feature>
<comment type="caution">
    <text evidence="2">The sequence shown here is derived from an EMBL/GenBank/DDBJ whole genome shotgun (WGS) entry which is preliminary data.</text>
</comment>
<keyword evidence="1" id="KW-1133">Transmembrane helix</keyword>
<dbReference type="EMBL" id="BAAAZN010000003">
    <property type="protein sequence ID" value="GAA3536303.1"/>
    <property type="molecule type" value="Genomic_DNA"/>
</dbReference>
<organism evidence="2 3">
    <name type="scientific">Amycolatopsis ultiminotia</name>
    <dbReference type="NCBI Taxonomy" id="543629"/>
    <lineage>
        <taxon>Bacteria</taxon>
        <taxon>Bacillati</taxon>
        <taxon>Actinomycetota</taxon>
        <taxon>Actinomycetes</taxon>
        <taxon>Pseudonocardiales</taxon>
        <taxon>Pseudonocardiaceae</taxon>
        <taxon>Amycolatopsis</taxon>
    </lineage>
</organism>
<dbReference type="RefSeq" id="WP_344857795.1">
    <property type="nucleotide sequence ID" value="NZ_BAAAZN010000003.1"/>
</dbReference>
<evidence type="ECO:0000313" key="3">
    <source>
        <dbReference type="Proteomes" id="UP001500689"/>
    </source>
</evidence>
<evidence type="ECO:0000313" key="2">
    <source>
        <dbReference type="EMBL" id="GAA3536303.1"/>
    </source>
</evidence>
<keyword evidence="3" id="KW-1185">Reference proteome</keyword>
<keyword evidence="1" id="KW-0812">Transmembrane</keyword>
<protein>
    <submittedName>
        <fullName evidence="2">Uncharacterized protein</fullName>
    </submittedName>
</protein>
<evidence type="ECO:0000256" key="1">
    <source>
        <dbReference type="SAM" id="Phobius"/>
    </source>
</evidence>
<sequence length="148" mass="15596">MSAIDIPPPADDKPGHPAPASRRPVVLAAIAGFVLGACVLGLLWGLAGQRGGADEDAVAACESFYRAGRLPDTTGGYDPAQFTRLSDDTIHRVTAARELAKAAAAFNDSYQPLAQSLENVNRMVLSGRFDNPAAQHDVIRVQQLCARG</sequence>
<gene>
    <name evidence="2" type="ORF">GCM10022222_19990</name>
</gene>
<accession>A0ABP6VLX9</accession>
<dbReference type="Proteomes" id="UP001500689">
    <property type="component" value="Unassembled WGS sequence"/>
</dbReference>
<name>A0ABP6VLX9_9PSEU</name>